<evidence type="ECO:0000313" key="4">
    <source>
        <dbReference type="Proteomes" id="UP000286045"/>
    </source>
</evidence>
<dbReference type="Proteomes" id="UP000286045">
    <property type="component" value="Unassembled WGS sequence"/>
</dbReference>
<dbReference type="STRING" id="363999.A0A439CW54"/>
<accession>A0A439CW54</accession>
<comment type="caution">
    <text evidence="3">The sequence shown here is derived from an EMBL/GenBank/DDBJ whole genome shotgun (WGS) entry which is preliminary data.</text>
</comment>
<reference evidence="3 4" key="1">
    <citation type="submission" date="2018-12" db="EMBL/GenBank/DDBJ databases">
        <title>Draft genome sequence of Xylaria grammica IHI A82.</title>
        <authorList>
            <person name="Buettner E."/>
            <person name="Kellner H."/>
        </authorList>
    </citation>
    <scope>NUCLEOTIDE SEQUENCE [LARGE SCALE GENOMIC DNA]</scope>
    <source>
        <strain evidence="3 4">IHI A82</strain>
    </source>
</reference>
<proteinExistence type="predicted"/>
<feature type="compositionally biased region" description="Basic and acidic residues" evidence="1">
    <location>
        <begin position="350"/>
        <end position="366"/>
    </location>
</feature>
<dbReference type="AlphaFoldDB" id="A0A439CW54"/>
<name>A0A439CW54_9PEZI</name>
<dbReference type="Pfam" id="PF25053">
    <property type="entry name" value="DUF7791"/>
    <property type="match status" value="1"/>
</dbReference>
<dbReference type="InterPro" id="IPR056693">
    <property type="entry name" value="DUF7791"/>
</dbReference>
<evidence type="ECO:0000313" key="3">
    <source>
        <dbReference type="EMBL" id="RWA06366.1"/>
    </source>
</evidence>
<organism evidence="3 4">
    <name type="scientific">Xylaria grammica</name>
    <dbReference type="NCBI Taxonomy" id="363999"/>
    <lineage>
        <taxon>Eukaryota</taxon>
        <taxon>Fungi</taxon>
        <taxon>Dikarya</taxon>
        <taxon>Ascomycota</taxon>
        <taxon>Pezizomycotina</taxon>
        <taxon>Sordariomycetes</taxon>
        <taxon>Xylariomycetidae</taxon>
        <taxon>Xylariales</taxon>
        <taxon>Xylariaceae</taxon>
        <taxon>Xylaria</taxon>
    </lineage>
</organism>
<feature type="domain" description="DUF7791" evidence="2">
    <location>
        <begin position="3"/>
        <end position="90"/>
    </location>
</feature>
<evidence type="ECO:0000259" key="2">
    <source>
        <dbReference type="Pfam" id="PF25053"/>
    </source>
</evidence>
<gene>
    <name evidence="3" type="ORF">EKO27_g8742</name>
</gene>
<feature type="region of interest" description="Disordered" evidence="1">
    <location>
        <begin position="344"/>
        <end position="367"/>
    </location>
</feature>
<sequence>MVYSLLDDASDAMAAIGEADSPGVMYDHEVRTRAQQMRRRLDARCKGLLEVVLDEPDAGLYFEYKVDFLHRTVRDFLLGSPKIRRILEQQRFTDLGGIDSCDENVWLLPCLSIIEAFKRAPFRSGPEAGAVDAELAVRLLESLMMFAYEAETNTADRSALTRMLRDAEKTYDWRRWQFSWPLDTNLFLGLACQADLFSYIEKRITPGWFTQPSDSVSSTAKFSRADPTRTLLSYALEAQPRKRLGNSCQWTLHPRIVQHLLNMGANLNDQASNQGRSIWYTFLSEISSSTRLSRDEQVRETLRLLLQHNPELDGEIIAKDERHIVIRKLVEELLDGEIGEFQGEDTLESSEPKEELPELGDAEKVGSKAGSRLGMSWLFSWWNR</sequence>
<keyword evidence="4" id="KW-1185">Reference proteome</keyword>
<protein>
    <recommendedName>
        <fullName evidence="2">DUF7791 domain-containing protein</fullName>
    </recommendedName>
</protein>
<evidence type="ECO:0000256" key="1">
    <source>
        <dbReference type="SAM" id="MobiDB-lite"/>
    </source>
</evidence>
<dbReference type="EMBL" id="RYZI01000343">
    <property type="protein sequence ID" value="RWA06366.1"/>
    <property type="molecule type" value="Genomic_DNA"/>
</dbReference>